<dbReference type="AlphaFoldDB" id="A0A494TF76"/>
<dbReference type="EMBL" id="CP032827">
    <property type="protein sequence ID" value="AYJ84556.1"/>
    <property type="molecule type" value="Genomic_DNA"/>
</dbReference>
<dbReference type="Proteomes" id="UP000276254">
    <property type="component" value="Plasmid unnamed2"/>
</dbReference>
<evidence type="ECO:0000313" key="2">
    <source>
        <dbReference type="Proteomes" id="UP000276254"/>
    </source>
</evidence>
<organism evidence="1 2">
    <name type="scientific">Sphingomonas paeninsulae</name>
    <dbReference type="NCBI Taxonomy" id="2319844"/>
    <lineage>
        <taxon>Bacteria</taxon>
        <taxon>Pseudomonadati</taxon>
        <taxon>Pseudomonadota</taxon>
        <taxon>Alphaproteobacteria</taxon>
        <taxon>Sphingomonadales</taxon>
        <taxon>Sphingomonadaceae</taxon>
        <taxon>Sphingomonas</taxon>
    </lineage>
</organism>
<name>A0A494TF76_SPHPE</name>
<dbReference type="Gene3D" id="1.10.1660.10">
    <property type="match status" value="1"/>
</dbReference>
<sequence>MMSFDVLVRDVDGLEDADLARWIANNWVKPDLADGRYVFEEIDIARVHLIYELREELDVNEAALPVVLLLLDQLYDVRRHLLEVGRRDR</sequence>
<gene>
    <name evidence="1" type="ORF">D3Y57_00010</name>
</gene>
<accession>A0A494TF76</accession>
<evidence type="ECO:0008006" key="3">
    <source>
        <dbReference type="Google" id="ProtNLM"/>
    </source>
</evidence>
<dbReference type="GeneID" id="39491200"/>
<proteinExistence type="predicted"/>
<dbReference type="OrthoDB" id="9800876at2"/>
<keyword evidence="1" id="KW-0614">Plasmid</keyword>
<reference evidence="1 2" key="1">
    <citation type="submission" date="2018-09" db="EMBL/GenBank/DDBJ databases">
        <title>Sphingomonas peninsula sp. nov., isolated from fildes peninsula, Antarctic soil.</title>
        <authorList>
            <person name="Yingchao G."/>
        </authorList>
    </citation>
    <scope>NUCLEOTIDE SEQUENCE [LARGE SCALE GENOMIC DNA]</scope>
    <source>
        <strain evidence="1 2">YZ-8</strain>
        <plasmid evidence="1 2">unnamed2</plasmid>
    </source>
</reference>
<keyword evidence="2" id="KW-1185">Reference proteome</keyword>
<dbReference type="RefSeq" id="WP_121150228.1">
    <property type="nucleotide sequence ID" value="NZ_CP032827.1"/>
</dbReference>
<protein>
    <recommendedName>
        <fullName evidence="3">Chaperone modulatory protein CbpM</fullName>
    </recommendedName>
</protein>
<geneLocation type="plasmid" evidence="1">
    <name>unnamed2</name>
</geneLocation>
<evidence type="ECO:0000313" key="1">
    <source>
        <dbReference type="EMBL" id="AYJ84556.1"/>
    </source>
</evidence>
<dbReference type="KEGG" id="spha:D3Y57_00010"/>